<protein>
    <recommendedName>
        <fullName evidence="3">Lipocalin-like domain-containing protein</fullName>
    </recommendedName>
</protein>
<dbReference type="Proteomes" id="UP001321582">
    <property type="component" value="Chromosome"/>
</dbReference>
<dbReference type="RefSeq" id="WP_307903381.1">
    <property type="nucleotide sequence ID" value="NZ_AP027059.1"/>
</dbReference>
<evidence type="ECO:0000313" key="2">
    <source>
        <dbReference type="Proteomes" id="UP001321582"/>
    </source>
</evidence>
<accession>A0AAU9DTK8</accession>
<name>A0AAU9DTK8_9FUSO</name>
<sequence length="396" mass="46685">MKKKWIVIMFLVTFTFILNAQSVDIIGSWMLKRVETGSNIKKMFIILTFEKNRILKYMGIKVGTWKWNNDNEIIMKSKEINDFNGNVKITKLTTNSLEMVKGKQKLYYDRFDYKNIENINKKANLNGVWEIKGEDSINFLKLDVSGNFTLISIEEGMSSTTKGTWVYNSKDKTVIVIGQPNILRGENKIISITKNKFILRNINRDEEIEANKKVLKSKIERLNFKYDNFDEEKENDSDLPWNDFYQMVDKLKNIKKLKYRKADLIEELGIFKYSEVISKVVVNSEKESIRFNDFRIVNDEEKKIHESYIDENTNIYNKFFPEKELYPYRILGNKIVTVPAGKFECTVVEGFDGDSKVKYWMINNKPGIYAKIIRENVDVFGELEYFMIELEKIEEL</sequence>
<keyword evidence="2" id="KW-1185">Reference proteome</keyword>
<dbReference type="KEGG" id="haby:HLVA_10830"/>
<reference evidence="1 2" key="1">
    <citation type="submission" date="2022-11" db="EMBL/GenBank/DDBJ databases">
        <title>Haliovirga abyssi gen. nov., sp. nov., a mesophilic fermentative bacterium isolated from the Iheya North hydrothermal field and the proposal of Haliovirgaceae fam. nov.</title>
        <authorList>
            <person name="Miyazaki U."/>
            <person name="Tame A."/>
            <person name="Miyazaki J."/>
            <person name="Takai K."/>
            <person name="Sawayama S."/>
            <person name="Kitajima M."/>
            <person name="Okamoto A."/>
            <person name="Nakagawa S."/>
        </authorList>
    </citation>
    <scope>NUCLEOTIDE SEQUENCE [LARGE SCALE GENOMIC DNA]</scope>
    <source>
        <strain evidence="1 2">IC12</strain>
    </source>
</reference>
<evidence type="ECO:0000313" key="1">
    <source>
        <dbReference type="EMBL" id="BDU50514.1"/>
    </source>
</evidence>
<organism evidence="1 2">
    <name type="scientific">Haliovirga abyssi</name>
    <dbReference type="NCBI Taxonomy" id="2996794"/>
    <lineage>
        <taxon>Bacteria</taxon>
        <taxon>Fusobacteriati</taxon>
        <taxon>Fusobacteriota</taxon>
        <taxon>Fusobacteriia</taxon>
        <taxon>Fusobacteriales</taxon>
        <taxon>Haliovirgaceae</taxon>
        <taxon>Haliovirga</taxon>
    </lineage>
</organism>
<evidence type="ECO:0008006" key="3">
    <source>
        <dbReference type="Google" id="ProtNLM"/>
    </source>
</evidence>
<dbReference type="EMBL" id="AP027059">
    <property type="protein sequence ID" value="BDU50514.1"/>
    <property type="molecule type" value="Genomic_DNA"/>
</dbReference>
<dbReference type="AlphaFoldDB" id="A0AAU9DTK8"/>
<proteinExistence type="predicted"/>
<gene>
    <name evidence="1" type="ORF">HLVA_10830</name>
</gene>